<keyword evidence="2" id="KW-1185">Reference proteome</keyword>
<reference evidence="2" key="2">
    <citation type="submission" date="2015-01" db="EMBL/GenBank/DDBJ databases">
        <title>Evolutionary Origins and Diversification of the Mycorrhizal Mutualists.</title>
        <authorList>
            <consortium name="DOE Joint Genome Institute"/>
            <consortium name="Mycorrhizal Genomics Consortium"/>
            <person name="Kohler A."/>
            <person name="Kuo A."/>
            <person name="Nagy L.G."/>
            <person name="Floudas D."/>
            <person name="Copeland A."/>
            <person name="Barry K.W."/>
            <person name="Cichocki N."/>
            <person name="Veneault-Fourrey C."/>
            <person name="LaButti K."/>
            <person name="Lindquist E.A."/>
            <person name="Lipzen A."/>
            <person name="Lundell T."/>
            <person name="Morin E."/>
            <person name="Murat C."/>
            <person name="Riley R."/>
            <person name="Ohm R."/>
            <person name="Sun H."/>
            <person name="Tunlid A."/>
            <person name="Henrissat B."/>
            <person name="Grigoriev I.V."/>
            <person name="Hibbett D.S."/>
            <person name="Martin F."/>
        </authorList>
    </citation>
    <scope>NUCLEOTIDE SEQUENCE [LARGE SCALE GENOMIC DNA]</scope>
    <source>
        <strain evidence="2">Foug A</strain>
    </source>
</reference>
<dbReference type="AlphaFoldDB" id="A0A0C2YRN0"/>
<reference evidence="1 2" key="1">
    <citation type="submission" date="2014-04" db="EMBL/GenBank/DDBJ databases">
        <authorList>
            <consortium name="DOE Joint Genome Institute"/>
            <person name="Kuo A."/>
            <person name="Kohler A."/>
            <person name="Nagy L.G."/>
            <person name="Floudas D."/>
            <person name="Copeland A."/>
            <person name="Barry K.W."/>
            <person name="Cichocki N."/>
            <person name="Veneault-Fourrey C."/>
            <person name="LaButti K."/>
            <person name="Lindquist E.A."/>
            <person name="Lipzen A."/>
            <person name="Lundell T."/>
            <person name="Morin E."/>
            <person name="Murat C."/>
            <person name="Sun H."/>
            <person name="Tunlid A."/>
            <person name="Henrissat B."/>
            <person name="Grigoriev I.V."/>
            <person name="Hibbett D.S."/>
            <person name="Martin F."/>
            <person name="Nordberg H.P."/>
            <person name="Cantor M.N."/>
            <person name="Hua S.X."/>
        </authorList>
    </citation>
    <scope>NUCLEOTIDE SEQUENCE [LARGE SCALE GENOMIC DNA]</scope>
    <source>
        <strain evidence="1 2">Foug A</strain>
    </source>
</reference>
<dbReference type="Proteomes" id="UP000053989">
    <property type="component" value="Unassembled WGS sequence"/>
</dbReference>
<feature type="non-terminal residue" evidence="1">
    <location>
        <position position="165"/>
    </location>
</feature>
<sequence length="165" mass="18855">MVIPAMDYIDTTFTTGLLKKEQLDPTIRAAVGLAKWTLNRYYSLTDTSELYHIAMVLHPRYKLEYFKQAGWTLEWVATAQNLVRNTFKTSYVSCHLPGDASEDHSSDQEEDNVGTGNIFNTLPTLVKPTLSLSTNELNMYLSTGVENVSDVLTWWHERCTIYPRL</sequence>
<proteinExistence type="predicted"/>
<dbReference type="SUPFAM" id="SSF53098">
    <property type="entry name" value="Ribonuclease H-like"/>
    <property type="match status" value="1"/>
</dbReference>
<dbReference type="InterPro" id="IPR012337">
    <property type="entry name" value="RNaseH-like_sf"/>
</dbReference>
<dbReference type="EMBL" id="KN822212">
    <property type="protein sequence ID" value="KIM52383.1"/>
    <property type="molecule type" value="Genomic_DNA"/>
</dbReference>
<organism evidence="1 2">
    <name type="scientific">Scleroderma citrinum Foug A</name>
    <dbReference type="NCBI Taxonomy" id="1036808"/>
    <lineage>
        <taxon>Eukaryota</taxon>
        <taxon>Fungi</taxon>
        <taxon>Dikarya</taxon>
        <taxon>Basidiomycota</taxon>
        <taxon>Agaricomycotina</taxon>
        <taxon>Agaricomycetes</taxon>
        <taxon>Agaricomycetidae</taxon>
        <taxon>Boletales</taxon>
        <taxon>Sclerodermatineae</taxon>
        <taxon>Sclerodermataceae</taxon>
        <taxon>Scleroderma</taxon>
    </lineage>
</organism>
<dbReference type="HOGENOM" id="CLU_009123_4_3_1"/>
<dbReference type="InParanoid" id="A0A0C2YRN0"/>
<evidence type="ECO:0000313" key="1">
    <source>
        <dbReference type="EMBL" id="KIM52383.1"/>
    </source>
</evidence>
<gene>
    <name evidence="1" type="ORF">SCLCIDRAFT_53909</name>
</gene>
<dbReference type="OrthoDB" id="3359487at2759"/>
<evidence type="ECO:0000313" key="2">
    <source>
        <dbReference type="Proteomes" id="UP000053989"/>
    </source>
</evidence>
<name>A0A0C2YRN0_9AGAM</name>
<evidence type="ECO:0008006" key="3">
    <source>
        <dbReference type="Google" id="ProtNLM"/>
    </source>
</evidence>
<protein>
    <recommendedName>
        <fullName evidence="3">HAT C-terminal dimerisation domain-containing protein</fullName>
    </recommendedName>
</protein>
<accession>A0A0C2YRN0</accession>